<gene>
    <name evidence="1" type="ORF">GFSPODELE1_LOCUS7958</name>
</gene>
<protein>
    <recommendedName>
        <fullName evidence="3">Non-specific serine/threonine protein kinase</fullName>
    </recommendedName>
</protein>
<dbReference type="Proteomes" id="UP001497453">
    <property type="component" value="Chromosome 6"/>
</dbReference>
<evidence type="ECO:0000313" key="2">
    <source>
        <dbReference type="Proteomes" id="UP001497453"/>
    </source>
</evidence>
<accession>A0ABP1DU39</accession>
<sequence>MLLPIDNPSADLEAEVVRMYPEHSPFDMIPPPSELTPVRLPIEIPKPNVLAAALSQFKLTSLNPFHSFYGSNPLLLTASVQKMHMPIIPHVARPLPHVKAGSDMSFKEVIDENHSLVLYDNKTCVLKWFISQDSANDNEEFEREKDAYSLLEDCDSSKHTTLRCFGWVVLNSADALKLHPTLPSSGATTVRALLLEHFDGTIPLSVENVTIDIAKAALIALCGVHAAYVLHGDIRHQNVLLLPDSRVVWTGLSSSKTASRDSLRRQDLLNELASAWWLFHSKMLPDKLIGNTHPDY</sequence>
<keyword evidence="2" id="KW-1185">Reference proteome</keyword>
<dbReference type="InterPro" id="IPR011009">
    <property type="entry name" value="Kinase-like_dom_sf"/>
</dbReference>
<proteinExistence type="predicted"/>
<organism evidence="1 2">
    <name type="scientific">Somion occarium</name>
    <dbReference type="NCBI Taxonomy" id="3059160"/>
    <lineage>
        <taxon>Eukaryota</taxon>
        <taxon>Fungi</taxon>
        <taxon>Dikarya</taxon>
        <taxon>Basidiomycota</taxon>
        <taxon>Agaricomycotina</taxon>
        <taxon>Agaricomycetes</taxon>
        <taxon>Polyporales</taxon>
        <taxon>Cerrenaceae</taxon>
        <taxon>Somion</taxon>
    </lineage>
</organism>
<reference evidence="2" key="1">
    <citation type="submission" date="2024-04" db="EMBL/GenBank/DDBJ databases">
        <authorList>
            <person name="Shaw F."/>
            <person name="Minotto A."/>
        </authorList>
    </citation>
    <scope>NUCLEOTIDE SEQUENCE [LARGE SCALE GENOMIC DNA]</scope>
</reference>
<evidence type="ECO:0008006" key="3">
    <source>
        <dbReference type="Google" id="ProtNLM"/>
    </source>
</evidence>
<name>A0ABP1DU39_9APHY</name>
<dbReference type="EMBL" id="OZ037949">
    <property type="protein sequence ID" value="CAL1710722.1"/>
    <property type="molecule type" value="Genomic_DNA"/>
</dbReference>
<evidence type="ECO:0000313" key="1">
    <source>
        <dbReference type="EMBL" id="CAL1710722.1"/>
    </source>
</evidence>
<dbReference type="SUPFAM" id="SSF56112">
    <property type="entry name" value="Protein kinase-like (PK-like)"/>
    <property type="match status" value="1"/>
</dbReference>